<dbReference type="GO" id="GO:0022857">
    <property type="term" value="F:transmembrane transporter activity"/>
    <property type="evidence" value="ECO:0007669"/>
    <property type="project" value="InterPro"/>
</dbReference>
<evidence type="ECO:0008006" key="8">
    <source>
        <dbReference type="Google" id="ProtNLM"/>
    </source>
</evidence>
<dbReference type="InterPro" id="IPR001851">
    <property type="entry name" value="ABC_transp_permease"/>
</dbReference>
<evidence type="ECO:0000256" key="1">
    <source>
        <dbReference type="ARBA" id="ARBA00004651"/>
    </source>
</evidence>
<feature type="transmembrane region" description="Helical" evidence="6">
    <location>
        <begin position="36"/>
        <end position="57"/>
    </location>
</feature>
<evidence type="ECO:0000256" key="5">
    <source>
        <dbReference type="ARBA" id="ARBA00023136"/>
    </source>
</evidence>
<feature type="transmembrane region" description="Helical" evidence="6">
    <location>
        <begin position="63"/>
        <end position="83"/>
    </location>
</feature>
<dbReference type="AlphaFoldDB" id="A0A0F9BQB8"/>
<feature type="transmembrane region" description="Helical" evidence="6">
    <location>
        <begin position="6"/>
        <end position="24"/>
    </location>
</feature>
<proteinExistence type="predicted"/>
<comment type="subcellular location">
    <subcellularLocation>
        <location evidence="1">Cell membrane</location>
        <topology evidence="1">Multi-pass membrane protein</topology>
    </subcellularLocation>
</comment>
<protein>
    <recommendedName>
        <fullName evidence="8">ABC transporter permease</fullName>
    </recommendedName>
</protein>
<feature type="non-terminal residue" evidence="7">
    <location>
        <position position="102"/>
    </location>
</feature>
<evidence type="ECO:0000256" key="3">
    <source>
        <dbReference type="ARBA" id="ARBA00022692"/>
    </source>
</evidence>
<keyword evidence="5 6" id="KW-0472">Membrane</keyword>
<comment type="caution">
    <text evidence="7">The sequence shown here is derived from an EMBL/GenBank/DDBJ whole genome shotgun (WGS) entry which is preliminary data.</text>
</comment>
<gene>
    <name evidence="7" type="ORF">LCGC14_2700030</name>
</gene>
<evidence type="ECO:0000256" key="2">
    <source>
        <dbReference type="ARBA" id="ARBA00022475"/>
    </source>
</evidence>
<evidence type="ECO:0000313" key="7">
    <source>
        <dbReference type="EMBL" id="KKK92729.1"/>
    </source>
</evidence>
<name>A0A0F9BQB8_9ZZZZ</name>
<keyword evidence="2" id="KW-1003">Cell membrane</keyword>
<keyword evidence="4 6" id="KW-1133">Transmembrane helix</keyword>
<keyword evidence="3 6" id="KW-0812">Transmembrane</keyword>
<dbReference type="EMBL" id="LAZR01048086">
    <property type="protein sequence ID" value="KKK92729.1"/>
    <property type="molecule type" value="Genomic_DNA"/>
</dbReference>
<dbReference type="PANTHER" id="PTHR43370">
    <property type="entry name" value="SUGAR ABC TRANSPORTER INTEGRAL MEMBRANE PROTEIN-RELATED"/>
    <property type="match status" value="1"/>
</dbReference>
<sequence length="102" mass="10739">MWQTVFSLVMVTQTIRISIPYILAAIGGTFSERGGVINIGLEGMILIGAFCAVLATWYTGNAWVGVIAAVIGGVLTALIHAVVSIRYKADQIISGVAIILFA</sequence>
<reference evidence="7" key="1">
    <citation type="journal article" date="2015" name="Nature">
        <title>Complex archaea that bridge the gap between prokaryotes and eukaryotes.</title>
        <authorList>
            <person name="Spang A."/>
            <person name="Saw J.H."/>
            <person name="Jorgensen S.L."/>
            <person name="Zaremba-Niedzwiedzka K."/>
            <person name="Martijn J."/>
            <person name="Lind A.E."/>
            <person name="van Eijk R."/>
            <person name="Schleper C."/>
            <person name="Guy L."/>
            <person name="Ettema T.J."/>
        </authorList>
    </citation>
    <scope>NUCLEOTIDE SEQUENCE</scope>
</reference>
<dbReference type="GO" id="GO:0005886">
    <property type="term" value="C:plasma membrane"/>
    <property type="evidence" value="ECO:0007669"/>
    <property type="project" value="UniProtKB-SubCell"/>
</dbReference>
<dbReference type="Pfam" id="PF02653">
    <property type="entry name" value="BPD_transp_2"/>
    <property type="match status" value="1"/>
</dbReference>
<accession>A0A0F9BQB8</accession>
<evidence type="ECO:0000256" key="6">
    <source>
        <dbReference type="SAM" id="Phobius"/>
    </source>
</evidence>
<dbReference type="PANTHER" id="PTHR43370:SF1">
    <property type="entry name" value="GUANOSINE ABC TRANSPORTER PERMEASE PROTEIN NUPQ"/>
    <property type="match status" value="1"/>
</dbReference>
<evidence type="ECO:0000256" key="4">
    <source>
        <dbReference type="ARBA" id="ARBA00022989"/>
    </source>
</evidence>
<organism evidence="7">
    <name type="scientific">marine sediment metagenome</name>
    <dbReference type="NCBI Taxonomy" id="412755"/>
    <lineage>
        <taxon>unclassified sequences</taxon>
        <taxon>metagenomes</taxon>
        <taxon>ecological metagenomes</taxon>
    </lineage>
</organism>